<dbReference type="EMBL" id="WKEU01000009">
    <property type="protein sequence ID" value="MCF5062186.1"/>
    <property type="molecule type" value="Genomic_DNA"/>
</dbReference>
<accession>A0A9Q3ZWQ4</accession>
<dbReference type="Gene3D" id="3.40.30.10">
    <property type="entry name" value="Glutaredoxin"/>
    <property type="match status" value="1"/>
</dbReference>
<gene>
    <name evidence="2" type="ORF">GIW73_04385</name>
</gene>
<feature type="domain" description="Thioredoxin" evidence="1">
    <location>
        <begin position="9"/>
        <end position="91"/>
    </location>
</feature>
<dbReference type="Pfam" id="PF00085">
    <property type="entry name" value="Thioredoxin"/>
    <property type="match status" value="1"/>
</dbReference>
<evidence type="ECO:0000313" key="3">
    <source>
        <dbReference type="Proteomes" id="UP000814207"/>
    </source>
</evidence>
<evidence type="ECO:0000313" key="2">
    <source>
        <dbReference type="EMBL" id="MCF5062186.1"/>
    </source>
</evidence>
<dbReference type="SUPFAM" id="SSF52833">
    <property type="entry name" value="Thioredoxin-like"/>
    <property type="match status" value="1"/>
</dbReference>
<dbReference type="Proteomes" id="UP000814207">
    <property type="component" value="Unassembled WGS sequence"/>
</dbReference>
<sequence length="127" mass="13851">MAIENTVVKDLNEYQQVLNQHGLVFALFVSDSCQACALTRPNFEKVAEKYAHAATSIILKTEDSPRVDGVTGTPTLVVYKNALEVENLKGIGYPQEQEEILENLFRNFLPDAPAAPASPAAPPPSPR</sequence>
<dbReference type="AlphaFoldDB" id="A0A9Q3ZWQ4"/>
<name>A0A9Q3ZWQ4_PSESX</name>
<dbReference type="InterPro" id="IPR036249">
    <property type="entry name" value="Thioredoxin-like_sf"/>
</dbReference>
<reference evidence="2" key="1">
    <citation type="submission" date="2019-11" db="EMBL/GenBank/DDBJ databases">
        <title>Epiphytic Pseudomonas syringae from cherry orchards.</title>
        <authorList>
            <person name="Hulin M.T."/>
        </authorList>
    </citation>
    <scope>NUCLEOTIDE SEQUENCE</scope>
    <source>
        <strain evidence="2">PA-6-9A</strain>
    </source>
</reference>
<dbReference type="CDD" id="cd02947">
    <property type="entry name" value="TRX_family"/>
    <property type="match status" value="1"/>
</dbReference>
<organism evidence="2 3">
    <name type="scientific">Pseudomonas syringae</name>
    <dbReference type="NCBI Taxonomy" id="317"/>
    <lineage>
        <taxon>Bacteria</taxon>
        <taxon>Pseudomonadati</taxon>
        <taxon>Pseudomonadota</taxon>
        <taxon>Gammaproteobacteria</taxon>
        <taxon>Pseudomonadales</taxon>
        <taxon>Pseudomonadaceae</taxon>
        <taxon>Pseudomonas</taxon>
    </lineage>
</organism>
<proteinExistence type="predicted"/>
<protein>
    <submittedName>
        <fullName evidence="2">Thioredoxin</fullName>
    </submittedName>
</protein>
<evidence type="ECO:0000259" key="1">
    <source>
        <dbReference type="Pfam" id="PF00085"/>
    </source>
</evidence>
<dbReference type="InterPro" id="IPR013766">
    <property type="entry name" value="Thioredoxin_domain"/>
</dbReference>
<comment type="caution">
    <text evidence="2">The sequence shown here is derived from an EMBL/GenBank/DDBJ whole genome shotgun (WGS) entry which is preliminary data.</text>
</comment>